<reference evidence="1 2" key="1">
    <citation type="submission" date="2016-02" db="EMBL/GenBank/DDBJ databases">
        <title>Genome analysis of coral dinoflagellate symbionts highlights evolutionary adaptations to a symbiotic lifestyle.</title>
        <authorList>
            <person name="Aranda M."/>
            <person name="Li Y."/>
            <person name="Liew Y.J."/>
            <person name="Baumgarten S."/>
            <person name="Simakov O."/>
            <person name="Wilson M."/>
            <person name="Piel J."/>
            <person name="Ashoor H."/>
            <person name="Bougouffa S."/>
            <person name="Bajic V.B."/>
            <person name="Ryu T."/>
            <person name="Ravasi T."/>
            <person name="Bayer T."/>
            <person name="Micklem G."/>
            <person name="Kim H."/>
            <person name="Bhak J."/>
            <person name="Lajeunesse T.C."/>
            <person name="Voolstra C.R."/>
        </authorList>
    </citation>
    <scope>NUCLEOTIDE SEQUENCE [LARGE SCALE GENOMIC DNA]</scope>
    <source>
        <strain evidence="1 2">CCMP2467</strain>
    </source>
</reference>
<accession>A0A1Q9BUQ4</accession>
<proteinExistence type="predicted"/>
<dbReference type="EMBL" id="LSRX01003893">
    <property type="protein sequence ID" value="OLP74330.1"/>
    <property type="molecule type" value="Genomic_DNA"/>
</dbReference>
<protein>
    <submittedName>
        <fullName evidence="1">Uncharacterized protein</fullName>
    </submittedName>
</protein>
<evidence type="ECO:0000313" key="2">
    <source>
        <dbReference type="Proteomes" id="UP000186817"/>
    </source>
</evidence>
<keyword evidence="2" id="KW-1185">Reference proteome</keyword>
<gene>
    <name evidence="1" type="ORF">AK812_SmicGene46162</name>
</gene>
<dbReference type="Proteomes" id="UP000186817">
    <property type="component" value="Unassembled WGS sequence"/>
</dbReference>
<sequence>MKVAGSARHALRGVFQKHQLGWNWSSDQETKALREGLRLAAGQLVQLEEAAATAQTQSYLRFPALREDGDVWVELVNELREVSLSAIAGVCMWERCACF</sequence>
<evidence type="ECO:0000313" key="1">
    <source>
        <dbReference type="EMBL" id="OLP74330.1"/>
    </source>
</evidence>
<name>A0A1Q9BUQ4_SYMMI</name>
<organism evidence="1 2">
    <name type="scientific">Symbiodinium microadriaticum</name>
    <name type="common">Dinoflagellate</name>
    <name type="synonym">Zooxanthella microadriatica</name>
    <dbReference type="NCBI Taxonomy" id="2951"/>
    <lineage>
        <taxon>Eukaryota</taxon>
        <taxon>Sar</taxon>
        <taxon>Alveolata</taxon>
        <taxon>Dinophyceae</taxon>
        <taxon>Suessiales</taxon>
        <taxon>Symbiodiniaceae</taxon>
        <taxon>Symbiodinium</taxon>
    </lineage>
</organism>
<comment type="caution">
    <text evidence="1">The sequence shown here is derived from an EMBL/GenBank/DDBJ whole genome shotgun (WGS) entry which is preliminary data.</text>
</comment>
<dbReference type="AlphaFoldDB" id="A0A1Q9BUQ4"/>